<name>A0ABU7CTE0_9TELE</name>
<keyword evidence="4" id="KW-1185">Reference proteome</keyword>
<accession>A0ABU7CTE0</accession>
<feature type="region of interest" description="Disordered" evidence="2">
    <location>
        <begin position="46"/>
        <end position="70"/>
    </location>
</feature>
<evidence type="ECO:0000313" key="4">
    <source>
        <dbReference type="Proteomes" id="UP001352852"/>
    </source>
</evidence>
<proteinExistence type="predicted"/>
<keyword evidence="1" id="KW-0853">WD repeat</keyword>
<comment type="caution">
    <text evidence="3">The sequence shown here is derived from an EMBL/GenBank/DDBJ whole genome shotgun (WGS) entry which is preliminary data.</text>
</comment>
<dbReference type="Proteomes" id="UP001352852">
    <property type="component" value="Unassembled WGS sequence"/>
</dbReference>
<dbReference type="InterPro" id="IPR042795">
    <property type="entry name" value="Wdr73"/>
</dbReference>
<dbReference type="EMBL" id="JAHUTJ010007097">
    <property type="protein sequence ID" value="MED6266207.1"/>
    <property type="molecule type" value="Genomic_DNA"/>
</dbReference>
<evidence type="ECO:0000256" key="1">
    <source>
        <dbReference type="PROSITE-ProRule" id="PRU00221"/>
    </source>
</evidence>
<feature type="compositionally biased region" description="Basic and acidic residues" evidence="2">
    <location>
        <begin position="1"/>
        <end position="10"/>
    </location>
</feature>
<organism evidence="3 4">
    <name type="scientific">Characodon lateralis</name>
    <dbReference type="NCBI Taxonomy" id="208331"/>
    <lineage>
        <taxon>Eukaryota</taxon>
        <taxon>Metazoa</taxon>
        <taxon>Chordata</taxon>
        <taxon>Craniata</taxon>
        <taxon>Vertebrata</taxon>
        <taxon>Euteleostomi</taxon>
        <taxon>Actinopterygii</taxon>
        <taxon>Neopterygii</taxon>
        <taxon>Teleostei</taxon>
        <taxon>Neoteleostei</taxon>
        <taxon>Acanthomorphata</taxon>
        <taxon>Ovalentaria</taxon>
        <taxon>Atherinomorphae</taxon>
        <taxon>Cyprinodontiformes</taxon>
        <taxon>Goodeidae</taxon>
        <taxon>Characodon</taxon>
    </lineage>
</organism>
<gene>
    <name evidence="3" type="ORF">CHARACLAT_033403</name>
</gene>
<evidence type="ECO:0008006" key="5">
    <source>
        <dbReference type="Google" id="ProtNLM"/>
    </source>
</evidence>
<dbReference type="SUPFAM" id="SSF50978">
    <property type="entry name" value="WD40 repeat-like"/>
    <property type="match status" value="1"/>
</dbReference>
<dbReference type="InterPro" id="IPR015943">
    <property type="entry name" value="WD40/YVTN_repeat-like_dom_sf"/>
</dbReference>
<evidence type="ECO:0000256" key="2">
    <source>
        <dbReference type="SAM" id="MobiDB-lite"/>
    </source>
</evidence>
<evidence type="ECO:0000313" key="3">
    <source>
        <dbReference type="EMBL" id="MED6266207.1"/>
    </source>
</evidence>
<feature type="repeat" description="WD" evidence="1">
    <location>
        <begin position="75"/>
        <end position="101"/>
    </location>
</feature>
<reference evidence="3 4" key="1">
    <citation type="submission" date="2021-06" db="EMBL/GenBank/DDBJ databases">
        <authorList>
            <person name="Palmer J.M."/>
        </authorList>
    </citation>
    <scope>NUCLEOTIDE SEQUENCE [LARGE SCALE GENOMIC DNA]</scope>
    <source>
        <strain evidence="3 4">CL_MEX2019</strain>
        <tissue evidence="3">Muscle</tissue>
    </source>
</reference>
<dbReference type="PROSITE" id="PS50082">
    <property type="entry name" value="WD_REPEATS_2"/>
    <property type="match status" value="1"/>
</dbReference>
<feature type="region of interest" description="Disordered" evidence="2">
    <location>
        <begin position="1"/>
        <end position="22"/>
    </location>
</feature>
<dbReference type="InterPro" id="IPR001680">
    <property type="entry name" value="WD40_rpt"/>
</dbReference>
<protein>
    <recommendedName>
        <fullName evidence="5">WD repeat-containing protein 73</fullName>
    </recommendedName>
</protein>
<dbReference type="PANTHER" id="PTHR46947">
    <property type="entry name" value="WD REPEAT-CONTAINING PROTEIN 73"/>
    <property type="match status" value="1"/>
</dbReference>
<sequence>MKQLESDHLTARSPSFVTTGTDLRFSPSSPGFSGLVQIYDTSGWGTEPQDTQPLFQHGGHAVSSQHTDDSVPTAITSHVWHPERPRTLLSAASDGSIHVWDWVEPERN</sequence>
<dbReference type="Gene3D" id="2.130.10.10">
    <property type="entry name" value="YVTN repeat-like/Quinoprotein amine dehydrogenase"/>
    <property type="match status" value="1"/>
</dbReference>
<dbReference type="PANTHER" id="PTHR46947:SF1">
    <property type="entry name" value="WD REPEAT-CONTAINING PROTEIN 73"/>
    <property type="match status" value="1"/>
</dbReference>
<feature type="compositionally biased region" description="Polar residues" evidence="2">
    <location>
        <begin position="12"/>
        <end position="22"/>
    </location>
</feature>
<dbReference type="InterPro" id="IPR036322">
    <property type="entry name" value="WD40_repeat_dom_sf"/>
</dbReference>